<proteinExistence type="predicted"/>
<dbReference type="KEGG" id="cbac:JI75_03655"/>
<dbReference type="Gene3D" id="3.30.428.10">
    <property type="entry name" value="HIT-like"/>
    <property type="match status" value="1"/>
</dbReference>
<dbReference type="OrthoDB" id="9784774at2"/>
<dbReference type="STRING" id="1531429.JI75_03655"/>
<reference evidence="5 6" key="2">
    <citation type="journal article" date="2015" name="Genome Announc.">
        <title>Complete Genome Sequence of Coriobacteriaceae Strain 68-1-3, a Novel Mucus-Degrading Isolate from the Swine Intestinal Tract.</title>
        <authorList>
            <person name="Looft T."/>
            <person name="Bayles D.O."/>
            <person name="Alt D.P."/>
            <person name="Stanton T.B."/>
        </authorList>
    </citation>
    <scope>NUCLEOTIDE SEQUENCE [LARGE SCALE GENOMIC DNA]</scope>
    <source>
        <strain evidence="5 6">68-1-3</strain>
    </source>
</reference>
<dbReference type="SUPFAM" id="SSF54197">
    <property type="entry name" value="HIT-like"/>
    <property type="match status" value="1"/>
</dbReference>
<feature type="short sequence motif" description="Histidine triad motif" evidence="2 3">
    <location>
        <begin position="98"/>
        <end position="102"/>
    </location>
</feature>
<dbReference type="EMBL" id="CP009302">
    <property type="protein sequence ID" value="AJC11897.1"/>
    <property type="molecule type" value="Genomic_DNA"/>
</dbReference>
<keyword evidence="6" id="KW-1185">Reference proteome</keyword>
<dbReference type="Pfam" id="PF01230">
    <property type="entry name" value="HIT"/>
    <property type="match status" value="1"/>
</dbReference>
<accession>A0A0A8B9R2</accession>
<dbReference type="PRINTS" id="PR00332">
    <property type="entry name" value="HISTRIAD"/>
</dbReference>
<dbReference type="InterPro" id="IPR019808">
    <property type="entry name" value="Histidine_triad_CS"/>
</dbReference>
<organism evidence="5 6">
    <name type="scientific">Berryella intestinalis</name>
    <dbReference type="NCBI Taxonomy" id="1531429"/>
    <lineage>
        <taxon>Bacteria</taxon>
        <taxon>Bacillati</taxon>
        <taxon>Actinomycetota</taxon>
        <taxon>Coriobacteriia</taxon>
        <taxon>Eggerthellales</taxon>
        <taxon>Eggerthellaceae</taxon>
        <taxon>Berryella</taxon>
    </lineage>
</organism>
<dbReference type="InterPro" id="IPR036265">
    <property type="entry name" value="HIT-like_sf"/>
</dbReference>
<keyword evidence="5" id="KW-0378">Hydrolase</keyword>
<sequence length="116" mass="12741">MQRDDCLFCKIIRGEIPSSKVYEDEYVYAFDDVSPQMPVHTLIVPKNHYDNIAAGIPVEELGHLFAAVEKVADIKGVREQGFRTLVNTGAHAGQTVFHLHVHVLGGAPMNSGDPSL</sequence>
<dbReference type="InterPro" id="IPR001310">
    <property type="entry name" value="Histidine_triad_HIT"/>
</dbReference>
<evidence type="ECO:0000313" key="6">
    <source>
        <dbReference type="Proteomes" id="UP000031121"/>
    </source>
</evidence>
<dbReference type="InterPro" id="IPR011146">
    <property type="entry name" value="HIT-like"/>
</dbReference>
<evidence type="ECO:0000256" key="2">
    <source>
        <dbReference type="PIRSR" id="PIRSR601310-3"/>
    </source>
</evidence>
<feature type="active site" description="Tele-AMP-histidine intermediate" evidence="1">
    <location>
        <position position="100"/>
    </location>
</feature>
<dbReference type="PROSITE" id="PS51084">
    <property type="entry name" value="HIT_2"/>
    <property type="match status" value="1"/>
</dbReference>
<gene>
    <name evidence="5" type="ORF">JI75_03655</name>
</gene>
<evidence type="ECO:0000256" key="3">
    <source>
        <dbReference type="PROSITE-ProRule" id="PRU00464"/>
    </source>
</evidence>
<dbReference type="PROSITE" id="PS00892">
    <property type="entry name" value="HIT_1"/>
    <property type="match status" value="1"/>
</dbReference>
<evidence type="ECO:0000259" key="4">
    <source>
        <dbReference type="PROSITE" id="PS51084"/>
    </source>
</evidence>
<reference evidence="6" key="1">
    <citation type="submission" date="2014-08" db="EMBL/GenBank/DDBJ databases">
        <title>Coriobacteriaceae sp. complete genome.</title>
        <authorList>
            <person name="Looft T."/>
            <person name="Bayles D.O."/>
            <person name="Stanton T.B."/>
        </authorList>
    </citation>
    <scope>NUCLEOTIDE SEQUENCE [LARGE SCALE GENOMIC DNA]</scope>
    <source>
        <strain evidence="6">68-1-3</strain>
    </source>
</reference>
<dbReference type="PANTHER" id="PTHR23089">
    <property type="entry name" value="HISTIDINE TRIAD HIT PROTEIN"/>
    <property type="match status" value="1"/>
</dbReference>
<name>A0A0A8B9R2_9ACTN</name>
<dbReference type="Proteomes" id="UP000031121">
    <property type="component" value="Chromosome"/>
</dbReference>
<feature type="domain" description="HIT" evidence="4">
    <location>
        <begin position="7"/>
        <end position="116"/>
    </location>
</feature>
<evidence type="ECO:0000313" key="5">
    <source>
        <dbReference type="EMBL" id="AJC11897.1"/>
    </source>
</evidence>
<dbReference type="GO" id="GO:0016787">
    <property type="term" value="F:hydrolase activity"/>
    <property type="evidence" value="ECO:0007669"/>
    <property type="project" value="UniProtKB-KW"/>
</dbReference>
<protein>
    <submittedName>
        <fullName evidence="5">HIT family hydrolase</fullName>
    </submittedName>
</protein>
<dbReference type="RefSeq" id="WP_039688807.1">
    <property type="nucleotide sequence ID" value="NZ_CP009302.1"/>
</dbReference>
<dbReference type="HOGENOM" id="CLU_056776_8_1_11"/>
<dbReference type="AlphaFoldDB" id="A0A0A8B9R2"/>
<evidence type="ECO:0000256" key="1">
    <source>
        <dbReference type="PIRSR" id="PIRSR601310-1"/>
    </source>
</evidence>
<dbReference type="CDD" id="cd01276">
    <property type="entry name" value="PKCI_related"/>
    <property type="match status" value="1"/>
</dbReference>